<dbReference type="OrthoDB" id="9786826at2"/>
<dbReference type="EMBL" id="CP013187">
    <property type="protein sequence ID" value="ALO43825.1"/>
    <property type="molecule type" value="Genomic_DNA"/>
</dbReference>
<protein>
    <submittedName>
        <fullName evidence="1">Uncharacterized protein</fullName>
    </submittedName>
</protein>
<dbReference type="Proteomes" id="UP000061457">
    <property type="component" value="Chromosome I"/>
</dbReference>
<evidence type="ECO:0000313" key="1">
    <source>
        <dbReference type="EMBL" id="ALO43825.1"/>
    </source>
</evidence>
<dbReference type="STRING" id="161398.PP2015_3350"/>
<dbReference type="RefSeq" id="WP_157599100.1">
    <property type="nucleotide sequence ID" value="NZ_CP013187.1"/>
</dbReference>
<organism evidence="1 2">
    <name type="scientific">Pseudoalteromonas phenolica</name>
    <dbReference type="NCBI Taxonomy" id="161398"/>
    <lineage>
        <taxon>Bacteria</taxon>
        <taxon>Pseudomonadati</taxon>
        <taxon>Pseudomonadota</taxon>
        <taxon>Gammaproteobacteria</taxon>
        <taxon>Alteromonadales</taxon>
        <taxon>Pseudoalteromonadaceae</taxon>
        <taxon>Pseudoalteromonas</taxon>
    </lineage>
</organism>
<evidence type="ECO:0000313" key="2">
    <source>
        <dbReference type="Proteomes" id="UP000061457"/>
    </source>
</evidence>
<dbReference type="AlphaFoldDB" id="A0A0S2K676"/>
<accession>A0A0S2K676</accession>
<proteinExistence type="predicted"/>
<dbReference type="PATRIC" id="fig|161398.10.peg.3414"/>
<sequence length="51" mass="5509">MKTKLNKKVLKNLNVKDFNIDKLTAKVAGGSLDLPSPTDTGCGSFVLCKKK</sequence>
<dbReference type="KEGG" id="pphe:PP2015_3350"/>
<gene>
    <name evidence="1" type="ORF">PP2015_3350</name>
</gene>
<reference evidence="1 2" key="1">
    <citation type="submission" date="2015-11" db="EMBL/GenBank/DDBJ databases">
        <authorList>
            <person name="Zhang Y."/>
            <person name="Guo Z."/>
        </authorList>
    </citation>
    <scope>NUCLEOTIDE SEQUENCE [LARGE SCALE GENOMIC DNA]</scope>
    <source>
        <strain evidence="1 2">KCTC 12086</strain>
    </source>
</reference>
<keyword evidence="2" id="KW-1185">Reference proteome</keyword>
<name>A0A0S2K676_9GAMM</name>